<dbReference type="SUPFAM" id="SSF53822">
    <property type="entry name" value="Periplasmic binding protein-like I"/>
    <property type="match status" value="1"/>
</dbReference>
<keyword evidence="1" id="KW-0805">Transcription regulation</keyword>
<keyword evidence="7" id="KW-1185">Reference proteome</keyword>
<dbReference type="Gene3D" id="3.40.50.2300">
    <property type="match status" value="2"/>
</dbReference>
<feature type="region of interest" description="Disordered" evidence="4">
    <location>
        <begin position="313"/>
        <end position="340"/>
    </location>
</feature>
<sequence length="340" mass="35603">MTPTRGPAMTDVARLAGVSHQTVSRVINGHPNVTEATRTRVHQAISELGYRPNTAARALVTGRSSTIGIVGTGNALYGPVSTLYSIESAARQAGYSVVVGVPTSFDESAIITCVRRLQKQGVDGVVVIAPLRTDGGDIAELARELPLVAVEGSPAGDLAVVSVDQIAGARAATAHLLDLGHSAVWHVAGPLGWYEAADRVTGWRLAHEDAGIEPPPTLSGDWTAKSGFSAGSDLARTAGVTAVFAANDAMALGILRALEVQGKRVPQDVSVIGFDDVPDAEFFSPPLTTIRQEFSEVGVRSVEILLDQIDTGNRSTRRSSIEPSLVIRSSTGPPHAHTDQ</sequence>
<organism evidence="6 7">
    <name type="scientific">Rhodococcus ruber</name>
    <dbReference type="NCBI Taxonomy" id="1830"/>
    <lineage>
        <taxon>Bacteria</taxon>
        <taxon>Bacillati</taxon>
        <taxon>Actinomycetota</taxon>
        <taxon>Actinomycetes</taxon>
        <taxon>Mycobacteriales</taxon>
        <taxon>Nocardiaceae</taxon>
        <taxon>Rhodococcus</taxon>
    </lineage>
</organism>
<evidence type="ECO:0000256" key="4">
    <source>
        <dbReference type="SAM" id="MobiDB-lite"/>
    </source>
</evidence>
<comment type="caution">
    <text evidence="6">The sequence shown here is derived from an EMBL/GenBank/DDBJ whole genome shotgun (WGS) entry which is preliminary data.</text>
</comment>
<accession>A0ABT4M9S6</accession>
<dbReference type="InterPro" id="IPR028082">
    <property type="entry name" value="Peripla_BP_I"/>
</dbReference>
<keyword evidence="2 6" id="KW-0238">DNA-binding</keyword>
<evidence type="ECO:0000259" key="5">
    <source>
        <dbReference type="PROSITE" id="PS50932"/>
    </source>
</evidence>
<evidence type="ECO:0000256" key="2">
    <source>
        <dbReference type="ARBA" id="ARBA00023125"/>
    </source>
</evidence>
<evidence type="ECO:0000256" key="3">
    <source>
        <dbReference type="ARBA" id="ARBA00023163"/>
    </source>
</evidence>
<dbReference type="InterPro" id="IPR000843">
    <property type="entry name" value="HTH_LacI"/>
</dbReference>
<dbReference type="SUPFAM" id="SSF47413">
    <property type="entry name" value="lambda repressor-like DNA-binding domains"/>
    <property type="match status" value="1"/>
</dbReference>
<dbReference type="Gene3D" id="1.10.260.40">
    <property type="entry name" value="lambda repressor-like DNA-binding domains"/>
    <property type="match status" value="1"/>
</dbReference>
<reference evidence="6" key="1">
    <citation type="submission" date="2022-12" db="EMBL/GenBank/DDBJ databases">
        <authorList>
            <person name="Krivoruchko A.V."/>
            <person name="Elkin A."/>
        </authorList>
    </citation>
    <scope>NUCLEOTIDE SEQUENCE</scope>
    <source>
        <strain evidence="6">IEGM 1391</strain>
    </source>
</reference>
<gene>
    <name evidence="6" type="ORF">O4220_04250</name>
</gene>
<dbReference type="SMART" id="SM00354">
    <property type="entry name" value="HTH_LACI"/>
    <property type="match status" value="1"/>
</dbReference>
<dbReference type="PANTHER" id="PTHR30146:SF109">
    <property type="entry name" value="HTH-TYPE TRANSCRIPTIONAL REGULATOR GALS"/>
    <property type="match status" value="1"/>
</dbReference>
<feature type="domain" description="HTH lacI-type" evidence="5">
    <location>
        <begin position="7"/>
        <end position="61"/>
    </location>
</feature>
<dbReference type="RefSeq" id="WP_269602367.1">
    <property type="nucleotide sequence ID" value="NZ_JAPWIJ010000002.1"/>
</dbReference>
<dbReference type="Pfam" id="PF00356">
    <property type="entry name" value="LacI"/>
    <property type="match status" value="1"/>
</dbReference>
<dbReference type="GO" id="GO:0003677">
    <property type="term" value="F:DNA binding"/>
    <property type="evidence" value="ECO:0007669"/>
    <property type="project" value="UniProtKB-KW"/>
</dbReference>
<dbReference type="Pfam" id="PF13377">
    <property type="entry name" value="Peripla_BP_3"/>
    <property type="match status" value="1"/>
</dbReference>
<protein>
    <submittedName>
        <fullName evidence="6">LacI family DNA-binding transcriptional regulator</fullName>
    </submittedName>
</protein>
<name>A0ABT4M9S6_9NOCA</name>
<evidence type="ECO:0000313" key="7">
    <source>
        <dbReference type="Proteomes" id="UP001081071"/>
    </source>
</evidence>
<dbReference type="Proteomes" id="UP001081071">
    <property type="component" value="Unassembled WGS sequence"/>
</dbReference>
<dbReference type="PROSITE" id="PS50932">
    <property type="entry name" value="HTH_LACI_2"/>
    <property type="match status" value="1"/>
</dbReference>
<evidence type="ECO:0000313" key="6">
    <source>
        <dbReference type="EMBL" id="MCZ4517717.1"/>
    </source>
</evidence>
<evidence type="ECO:0000256" key="1">
    <source>
        <dbReference type="ARBA" id="ARBA00023015"/>
    </source>
</evidence>
<dbReference type="EMBL" id="JAPWIJ010000002">
    <property type="protein sequence ID" value="MCZ4517717.1"/>
    <property type="molecule type" value="Genomic_DNA"/>
</dbReference>
<dbReference type="InterPro" id="IPR046335">
    <property type="entry name" value="LacI/GalR-like_sensor"/>
</dbReference>
<dbReference type="InterPro" id="IPR010982">
    <property type="entry name" value="Lambda_DNA-bd_dom_sf"/>
</dbReference>
<keyword evidence="3" id="KW-0804">Transcription</keyword>
<dbReference type="PANTHER" id="PTHR30146">
    <property type="entry name" value="LACI-RELATED TRANSCRIPTIONAL REPRESSOR"/>
    <property type="match status" value="1"/>
</dbReference>
<dbReference type="CDD" id="cd01574">
    <property type="entry name" value="PBP1_LacI"/>
    <property type="match status" value="1"/>
</dbReference>
<dbReference type="CDD" id="cd01392">
    <property type="entry name" value="HTH_LacI"/>
    <property type="match status" value="1"/>
</dbReference>
<proteinExistence type="predicted"/>
<dbReference type="PROSITE" id="PS00356">
    <property type="entry name" value="HTH_LACI_1"/>
    <property type="match status" value="1"/>
</dbReference>